<sequence>MSSIELRKGAENQYVRQSDHNRVTLITVAITVNQTKPSVDTVY</sequence>
<reference evidence="1 2" key="1">
    <citation type="submission" date="2015-01" db="EMBL/GenBank/DDBJ databases">
        <title>Evolution of Trichinella species and genotypes.</title>
        <authorList>
            <person name="Korhonen P.K."/>
            <person name="Edoardo P."/>
            <person name="Giuseppe L.R."/>
            <person name="Gasser R.B."/>
        </authorList>
    </citation>
    <scope>NUCLEOTIDE SEQUENCE [LARGE SCALE GENOMIC DNA]</scope>
    <source>
        <strain evidence="1">ISS2496</strain>
    </source>
</reference>
<evidence type="ECO:0000313" key="1">
    <source>
        <dbReference type="EMBL" id="KRY02152.1"/>
    </source>
</evidence>
<dbReference type="AlphaFoldDB" id="A0A0V0YPV3"/>
<gene>
    <name evidence="1" type="ORF">T12_13388</name>
</gene>
<organism evidence="1 2">
    <name type="scientific">Trichinella patagoniensis</name>
    <dbReference type="NCBI Taxonomy" id="990121"/>
    <lineage>
        <taxon>Eukaryota</taxon>
        <taxon>Metazoa</taxon>
        <taxon>Ecdysozoa</taxon>
        <taxon>Nematoda</taxon>
        <taxon>Enoplea</taxon>
        <taxon>Dorylaimia</taxon>
        <taxon>Trichinellida</taxon>
        <taxon>Trichinellidae</taxon>
        <taxon>Trichinella</taxon>
    </lineage>
</organism>
<protein>
    <submittedName>
        <fullName evidence="1">Uncharacterized protein</fullName>
    </submittedName>
</protein>
<name>A0A0V0YPV3_9BILA</name>
<keyword evidence="2" id="KW-1185">Reference proteome</keyword>
<dbReference type="Proteomes" id="UP000054783">
    <property type="component" value="Unassembled WGS sequence"/>
</dbReference>
<proteinExistence type="predicted"/>
<comment type="caution">
    <text evidence="1">The sequence shown here is derived from an EMBL/GenBank/DDBJ whole genome shotgun (WGS) entry which is preliminary data.</text>
</comment>
<dbReference type="EMBL" id="JYDQ01004162">
    <property type="protein sequence ID" value="KRY02152.1"/>
    <property type="molecule type" value="Genomic_DNA"/>
</dbReference>
<evidence type="ECO:0000313" key="2">
    <source>
        <dbReference type="Proteomes" id="UP000054783"/>
    </source>
</evidence>
<accession>A0A0V0YPV3</accession>